<sequence>MFSRGHPCLRRRLSVVLDAVAAGPDEPLLFLYPRWAASTHRHHRPITSLTPAAAPAKTCRAPFRTAVCLRVPLPSLRSQSCQWISSSAVSLRKARGSTNDYVDLVAEIGDTKFDGGKKAGGDAVSGQGVAAGPQQPADHPLVLPDVPSNELTRIRGRRRRRVLGSRGLLKSKPKPSVEGISVRDQRLLRASRFIGTSFDARQSATRRGKSVPTWRQVTAFLNHLQNKKRLIPRRRSKHSEILIPEETVGLLLGVSDHSFRENIYFSSIRNGCWVRILPPAEGDGFSRKAILSGSENAKELVKESIARAQWLQAVGDPLVDMAKPPAPIISSFLLLSEKKIYGPLVRGVWAREKLRPLSLDQVLKFRRPITSMKSFLEHIEDLTWVQEKSSGKPSGPPGVAYKELVREELLALFQGDENRKYFSTAALNCALEYLCKHEMLSSVREVFNSAEPFATVDSYNILLESAARRMDSSAFYAFLNSMRRKYIHPTTLTWIALLKSMVTAASKANIIQCMARKGLLDDPGTVQTVLRLTIDDSLHLHLQSGKGVESFVDLMAQTQGANWINSSLLNQMIHVITRMKNYDAVKQLLKVSHDRNLRIESKCLNPIVVMFRSNIYNAMHYTVQLLNRASFSLDSATYELLFLVAFKARRYNICRVLWHFACTEDKVTYKMRQCVLTSLCRNVSVVSNNDQIGNIWRISAGNVISGLELGGLRRFPAHIIKSLPDEFKEEPLLYLNRPGFVPMGPRRDLQLQIANLAVQQEIEYGPRFTIDLPLGIMLEAAVTMDREWANKPWPLTWLKQNAIQVPMTLQGVI</sequence>
<dbReference type="AlphaFoldDB" id="A0A9W9PSF3"/>
<evidence type="ECO:0008006" key="4">
    <source>
        <dbReference type="Google" id="ProtNLM"/>
    </source>
</evidence>
<organism evidence="2 3">
    <name type="scientific">Penicillium atrosanguineum</name>
    <dbReference type="NCBI Taxonomy" id="1132637"/>
    <lineage>
        <taxon>Eukaryota</taxon>
        <taxon>Fungi</taxon>
        <taxon>Dikarya</taxon>
        <taxon>Ascomycota</taxon>
        <taxon>Pezizomycotina</taxon>
        <taxon>Eurotiomycetes</taxon>
        <taxon>Eurotiomycetidae</taxon>
        <taxon>Eurotiales</taxon>
        <taxon>Aspergillaceae</taxon>
        <taxon>Penicillium</taxon>
    </lineage>
</organism>
<dbReference type="InterPro" id="IPR011990">
    <property type="entry name" value="TPR-like_helical_dom_sf"/>
</dbReference>
<evidence type="ECO:0000313" key="2">
    <source>
        <dbReference type="EMBL" id="KAJ5308177.1"/>
    </source>
</evidence>
<dbReference type="Proteomes" id="UP001147746">
    <property type="component" value="Unassembled WGS sequence"/>
</dbReference>
<name>A0A9W9PSF3_9EURO</name>
<keyword evidence="3" id="KW-1185">Reference proteome</keyword>
<proteinExistence type="predicted"/>
<feature type="region of interest" description="Disordered" evidence="1">
    <location>
        <begin position="116"/>
        <end position="144"/>
    </location>
</feature>
<protein>
    <recommendedName>
        <fullName evidence="4">Pentatricopeptide repeat-containing protein</fullName>
    </recommendedName>
</protein>
<dbReference type="Gene3D" id="1.25.40.10">
    <property type="entry name" value="Tetratricopeptide repeat domain"/>
    <property type="match status" value="1"/>
</dbReference>
<comment type="caution">
    <text evidence="2">The sequence shown here is derived from an EMBL/GenBank/DDBJ whole genome shotgun (WGS) entry which is preliminary data.</text>
</comment>
<dbReference type="EMBL" id="JAPZBO010000008">
    <property type="protein sequence ID" value="KAJ5308177.1"/>
    <property type="molecule type" value="Genomic_DNA"/>
</dbReference>
<reference evidence="2" key="1">
    <citation type="submission" date="2022-12" db="EMBL/GenBank/DDBJ databases">
        <authorList>
            <person name="Petersen C."/>
        </authorList>
    </citation>
    <scope>NUCLEOTIDE SEQUENCE</scope>
    <source>
        <strain evidence="2">IBT 21472</strain>
    </source>
</reference>
<evidence type="ECO:0000256" key="1">
    <source>
        <dbReference type="SAM" id="MobiDB-lite"/>
    </source>
</evidence>
<accession>A0A9W9PSF3</accession>
<reference evidence="2" key="2">
    <citation type="journal article" date="2023" name="IMA Fungus">
        <title>Comparative genomic study of the Penicillium genus elucidates a diverse pangenome and 15 lateral gene transfer events.</title>
        <authorList>
            <person name="Petersen C."/>
            <person name="Sorensen T."/>
            <person name="Nielsen M.R."/>
            <person name="Sondergaard T.E."/>
            <person name="Sorensen J.L."/>
            <person name="Fitzpatrick D.A."/>
            <person name="Frisvad J.C."/>
            <person name="Nielsen K.L."/>
        </authorList>
    </citation>
    <scope>NUCLEOTIDE SEQUENCE</scope>
    <source>
        <strain evidence="2">IBT 21472</strain>
    </source>
</reference>
<evidence type="ECO:0000313" key="3">
    <source>
        <dbReference type="Proteomes" id="UP001147746"/>
    </source>
</evidence>
<gene>
    <name evidence="2" type="ORF">N7476_008833</name>
</gene>